<comment type="similarity">
    <text evidence="4 8">Belongs to the class-III pyridoxal-phosphate-dependent aminotransferase family. HemL subfamily.</text>
</comment>
<evidence type="ECO:0000256" key="7">
    <source>
        <dbReference type="ARBA" id="ARBA00023244"/>
    </source>
</evidence>
<dbReference type="UniPathway" id="UPA00251">
    <property type="reaction ID" value="UER00317"/>
</dbReference>
<dbReference type="RefSeq" id="WP_078809944.1">
    <property type="nucleotide sequence ID" value="NZ_FUWM01000011.1"/>
</dbReference>
<evidence type="ECO:0000256" key="6">
    <source>
        <dbReference type="ARBA" id="ARBA00023235"/>
    </source>
</evidence>
<keyword evidence="8" id="KW-0963">Cytoplasm</keyword>
<name>A0A1T4MGV6_9FIRM</name>
<dbReference type="GO" id="GO:0008483">
    <property type="term" value="F:transaminase activity"/>
    <property type="evidence" value="ECO:0007669"/>
    <property type="project" value="InterPro"/>
</dbReference>
<evidence type="ECO:0000256" key="8">
    <source>
        <dbReference type="HAMAP-Rule" id="MF_00375"/>
    </source>
</evidence>
<dbReference type="InterPro" id="IPR015424">
    <property type="entry name" value="PyrdxlP-dep_Trfase"/>
</dbReference>
<dbReference type="PANTHER" id="PTHR43713">
    <property type="entry name" value="GLUTAMATE-1-SEMIALDEHYDE 2,1-AMINOMUTASE"/>
    <property type="match status" value="1"/>
</dbReference>
<dbReference type="HAMAP" id="MF_00375">
    <property type="entry name" value="HemL_aminotrans_3"/>
    <property type="match status" value="1"/>
</dbReference>
<dbReference type="InterPro" id="IPR005814">
    <property type="entry name" value="Aminotrans_3"/>
</dbReference>
<dbReference type="GO" id="GO:0006782">
    <property type="term" value="P:protoporphyrinogen IX biosynthetic process"/>
    <property type="evidence" value="ECO:0007669"/>
    <property type="project" value="UniProtKB-UniRule"/>
</dbReference>
<organism evidence="9 10">
    <name type="scientific">Selenihalanaerobacter shriftii</name>
    <dbReference type="NCBI Taxonomy" id="142842"/>
    <lineage>
        <taxon>Bacteria</taxon>
        <taxon>Bacillati</taxon>
        <taxon>Bacillota</taxon>
        <taxon>Clostridia</taxon>
        <taxon>Halanaerobiales</taxon>
        <taxon>Halobacteroidaceae</taxon>
        <taxon>Selenihalanaerobacter</taxon>
    </lineage>
</organism>
<dbReference type="PROSITE" id="PS00600">
    <property type="entry name" value="AA_TRANSFER_CLASS_3"/>
    <property type="match status" value="1"/>
</dbReference>
<dbReference type="Proteomes" id="UP000190625">
    <property type="component" value="Unassembled WGS sequence"/>
</dbReference>
<comment type="subcellular location">
    <subcellularLocation>
        <location evidence="8">Cytoplasm</location>
    </subcellularLocation>
</comment>
<dbReference type="InterPro" id="IPR004639">
    <property type="entry name" value="4pyrrol_synth_GluAld_NH2Trfase"/>
</dbReference>
<dbReference type="CDD" id="cd00610">
    <property type="entry name" value="OAT_like"/>
    <property type="match status" value="1"/>
</dbReference>
<dbReference type="PANTHER" id="PTHR43713:SF3">
    <property type="entry name" value="GLUTAMATE-1-SEMIALDEHYDE 2,1-AMINOMUTASE 1, CHLOROPLASTIC-RELATED"/>
    <property type="match status" value="1"/>
</dbReference>
<dbReference type="GO" id="GO:0042286">
    <property type="term" value="F:glutamate-1-semialdehyde 2,1-aminomutase activity"/>
    <property type="evidence" value="ECO:0007669"/>
    <property type="project" value="UniProtKB-UniRule"/>
</dbReference>
<keyword evidence="10" id="KW-1185">Reference proteome</keyword>
<sequence>MSLDRKKSNELFQEAKEVIPGGVNSPVRAFSSVGAEPLFIEEAEGSKMYDADGNEYIDYVGSWGPMIVGHSHPKVTEAIQGAVAKGSSFGTPTTLETEMAKLVVEAVPSIEKVRMVNSGTEATMSALRLARGYTGKDKIIKLTGCYHGHGDSLLINAGSGVTTLGIPGSPGVPEKIAKETIAAPYNDLDAVKDIFDKYGDDIAAIILEPVTGNMGVIRPKKGYLEGLRKVTNEYESLLIFDEVMTGFRVAYGGVQEKYGVTPDLTCLGKIIGGGLPVGAYGGKEEIMNHIAPDGPVYQAGTLSGNPLAMTAGIETLKLLGEPGVYEQLEEKSAKLNEGIKDNLEKLGLNCYQSREGAMFSLFFNENPVVDYATAQECDTDSFAIYFRKMLEQGIYLGCSQFEAAFMSLAHTDKDIQKTIEANYNALKAVKENL</sequence>
<keyword evidence="7 8" id="KW-0627">Porphyrin biosynthesis</keyword>
<evidence type="ECO:0000256" key="5">
    <source>
        <dbReference type="ARBA" id="ARBA00022898"/>
    </source>
</evidence>
<dbReference type="NCBIfam" id="NF000818">
    <property type="entry name" value="PRK00062.1"/>
    <property type="match status" value="1"/>
</dbReference>
<dbReference type="InterPro" id="IPR015422">
    <property type="entry name" value="PyrdxlP-dep_Trfase_small"/>
</dbReference>
<evidence type="ECO:0000256" key="4">
    <source>
        <dbReference type="ARBA" id="ARBA00008981"/>
    </source>
</evidence>
<dbReference type="FunFam" id="3.40.640.10:FF:000021">
    <property type="entry name" value="Glutamate-1-semialdehyde 2,1-aminomutase"/>
    <property type="match status" value="1"/>
</dbReference>
<gene>
    <name evidence="8" type="primary">hemL</name>
    <name evidence="9" type="ORF">SAMN02745118_01467</name>
</gene>
<comment type="pathway">
    <text evidence="3">Porphyrin-containing compound metabolism; protoporphyrin-IX biosynthesis; 5-aminolevulinate from L-glutamyl-tRNA(Glu): step 2/2.</text>
</comment>
<dbReference type="STRING" id="142842.SAMN02745118_01467"/>
<dbReference type="Gene3D" id="3.40.640.10">
    <property type="entry name" value="Type I PLP-dependent aspartate aminotransferase-like (Major domain)"/>
    <property type="match status" value="1"/>
</dbReference>
<dbReference type="NCBIfam" id="TIGR00713">
    <property type="entry name" value="hemL"/>
    <property type="match status" value="1"/>
</dbReference>
<evidence type="ECO:0000256" key="1">
    <source>
        <dbReference type="ARBA" id="ARBA00001579"/>
    </source>
</evidence>
<evidence type="ECO:0000256" key="3">
    <source>
        <dbReference type="ARBA" id="ARBA00004819"/>
    </source>
</evidence>
<dbReference type="SUPFAM" id="SSF53383">
    <property type="entry name" value="PLP-dependent transferases"/>
    <property type="match status" value="1"/>
</dbReference>
<evidence type="ECO:0000313" key="10">
    <source>
        <dbReference type="Proteomes" id="UP000190625"/>
    </source>
</evidence>
<comment type="catalytic activity">
    <reaction evidence="1 8">
        <text>(S)-4-amino-5-oxopentanoate = 5-aminolevulinate</text>
        <dbReference type="Rhea" id="RHEA:14265"/>
        <dbReference type="ChEBI" id="CHEBI:57501"/>
        <dbReference type="ChEBI" id="CHEBI:356416"/>
        <dbReference type="EC" id="5.4.3.8"/>
    </reaction>
</comment>
<dbReference type="Pfam" id="PF00202">
    <property type="entry name" value="Aminotran_3"/>
    <property type="match status" value="1"/>
</dbReference>
<dbReference type="GO" id="GO:0005737">
    <property type="term" value="C:cytoplasm"/>
    <property type="evidence" value="ECO:0007669"/>
    <property type="project" value="UniProtKB-SubCell"/>
</dbReference>
<dbReference type="AlphaFoldDB" id="A0A1T4MGV6"/>
<proteinExistence type="inferred from homology"/>
<keyword evidence="6 8" id="KW-0413">Isomerase</keyword>
<keyword evidence="5 8" id="KW-0663">Pyridoxal phosphate</keyword>
<feature type="modified residue" description="N6-(pyridoxal phosphate)lysine" evidence="8">
    <location>
        <position position="269"/>
    </location>
</feature>
<dbReference type="GO" id="GO:0030170">
    <property type="term" value="F:pyridoxal phosphate binding"/>
    <property type="evidence" value="ECO:0007669"/>
    <property type="project" value="InterPro"/>
</dbReference>
<comment type="cofactor">
    <cofactor evidence="2 8">
        <name>pyridoxal 5'-phosphate</name>
        <dbReference type="ChEBI" id="CHEBI:597326"/>
    </cofactor>
</comment>
<dbReference type="Gene3D" id="3.90.1150.10">
    <property type="entry name" value="Aspartate Aminotransferase, domain 1"/>
    <property type="match status" value="1"/>
</dbReference>
<accession>A0A1T4MGV6</accession>
<dbReference type="OrthoDB" id="9807885at2"/>
<protein>
    <recommendedName>
        <fullName evidence="8">Glutamate-1-semialdehyde 2,1-aminomutase</fullName>
        <shortName evidence="8">GSA</shortName>
        <ecNumber evidence="8">5.4.3.8</ecNumber>
    </recommendedName>
    <alternativeName>
        <fullName evidence="8">Glutamate-1-semialdehyde aminotransferase</fullName>
        <shortName evidence="8">GSA-AT</shortName>
    </alternativeName>
</protein>
<reference evidence="10" key="1">
    <citation type="submission" date="2017-02" db="EMBL/GenBank/DDBJ databases">
        <authorList>
            <person name="Varghese N."/>
            <person name="Submissions S."/>
        </authorList>
    </citation>
    <scope>NUCLEOTIDE SEQUENCE [LARGE SCALE GENOMIC DNA]</scope>
    <source>
        <strain evidence="10">ATCC BAA-73</strain>
    </source>
</reference>
<dbReference type="EC" id="5.4.3.8" evidence="8"/>
<evidence type="ECO:0000256" key="2">
    <source>
        <dbReference type="ARBA" id="ARBA00001933"/>
    </source>
</evidence>
<evidence type="ECO:0000313" key="9">
    <source>
        <dbReference type="EMBL" id="SJZ66320.1"/>
    </source>
</evidence>
<dbReference type="EMBL" id="FUWM01000011">
    <property type="protein sequence ID" value="SJZ66320.1"/>
    <property type="molecule type" value="Genomic_DNA"/>
</dbReference>
<comment type="subunit">
    <text evidence="8">Homodimer.</text>
</comment>
<dbReference type="InterPro" id="IPR049704">
    <property type="entry name" value="Aminotrans_3_PPA_site"/>
</dbReference>
<dbReference type="InterPro" id="IPR015421">
    <property type="entry name" value="PyrdxlP-dep_Trfase_major"/>
</dbReference>